<dbReference type="AlphaFoldDB" id="A0A067QL50"/>
<accession>A0A067QL50</accession>
<gene>
    <name evidence="13" type="ORF">L798_15774</name>
</gene>
<feature type="compositionally biased region" description="Polar residues" evidence="11">
    <location>
        <begin position="197"/>
        <end position="210"/>
    </location>
</feature>
<feature type="compositionally biased region" description="Basic and acidic residues" evidence="11">
    <location>
        <begin position="779"/>
        <end position="792"/>
    </location>
</feature>
<dbReference type="InterPro" id="IPR036236">
    <property type="entry name" value="Znf_C2H2_sf"/>
</dbReference>
<dbReference type="EMBL" id="KK853196">
    <property type="protein sequence ID" value="KDR09973.1"/>
    <property type="molecule type" value="Genomic_DNA"/>
</dbReference>
<feature type="domain" description="C2H2-type" evidence="12">
    <location>
        <begin position="658"/>
        <end position="685"/>
    </location>
</feature>
<feature type="domain" description="C2H2-type" evidence="12">
    <location>
        <begin position="952"/>
        <end position="975"/>
    </location>
</feature>
<evidence type="ECO:0000256" key="7">
    <source>
        <dbReference type="ARBA" id="ARBA00023125"/>
    </source>
</evidence>
<comment type="subcellular location">
    <subcellularLocation>
        <location evidence="1">Nucleus</location>
    </subcellularLocation>
</comment>
<dbReference type="Pfam" id="PF00096">
    <property type="entry name" value="zf-C2H2"/>
    <property type="match status" value="8"/>
</dbReference>
<feature type="domain" description="C2H2-type" evidence="12">
    <location>
        <begin position="312"/>
        <end position="339"/>
    </location>
</feature>
<dbReference type="FunFam" id="3.30.160.60:FF:000325">
    <property type="entry name" value="ZFP90 zinc finger protein"/>
    <property type="match status" value="2"/>
</dbReference>
<feature type="domain" description="C2H2-type" evidence="12">
    <location>
        <begin position="340"/>
        <end position="368"/>
    </location>
</feature>
<dbReference type="SUPFAM" id="SSF57667">
    <property type="entry name" value="beta-beta-alpha zinc fingers"/>
    <property type="match status" value="7"/>
</dbReference>
<feature type="region of interest" description="Disordered" evidence="11">
    <location>
        <begin position="186"/>
        <end position="271"/>
    </location>
</feature>
<feature type="domain" description="C2H2-type" evidence="12">
    <location>
        <begin position="533"/>
        <end position="560"/>
    </location>
</feature>
<feature type="compositionally biased region" description="Basic residues" evidence="11">
    <location>
        <begin position="737"/>
        <end position="750"/>
    </location>
</feature>
<dbReference type="GO" id="GO:0000122">
    <property type="term" value="P:negative regulation of transcription by RNA polymerase II"/>
    <property type="evidence" value="ECO:0007669"/>
    <property type="project" value="UniProtKB-ARBA"/>
</dbReference>
<proteinExistence type="predicted"/>
<feature type="compositionally biased region" description="Basic residues" evidence="11">
    <location>
        <begin position="694"/>
        <end position="704"/>
    </location>
</feature>
<dbReference type="GO" id="GO:0003677">
    <property type="term" value="F:DNA binding"/>
    <property type="evidence" value="ECO:0007669"/>
    <property type="project" value="UniProtKB-KW"/>
</dbReference>
<evidence type="ECO:0000313" key="14">
    <source>
        <dbReference type="Proteomes" id="UP000027135"/>
    </source>
</evidence>
<feature type="domain" description="C2H2-type" evidence="12">
    <location>
        <begin position="506"/>
        <end position="533"/>
    </location>
</feature>
<dbReference type="eggNOG" id="KOG1721">
    <property type="taxonomic scope" value="Eukaryota"/>
</dbReference>
<dbReference type="Pfam" id="PF13912">
    <property type="entry name" value="zf-C2H2_6"/>
    <property type="match status" value="1"/>
</dbReference>
<evidence type="ECO:0000256" key="9">
    <source>
        <dbReference type="ARBA" id="ARBA00023242"/>
    </source>
</evidence>
<feature type="domain" description="C2H2-type" evidence="12">
    <location>
        <begin position="448"/>
        <end position="476"/>
    </location>
</feature>
<evidence type="ECO:0000259" key="12">
    <source>
        <dbReference type="PROSITE" id="PS50157"/>
    </source>
</evidence>
<keyword evidence="5" id="KW-0862">Zinc</keyword>
<feature type="compositionally biased region" description="Polar residues" evidence="11">
    <location>
        <begin position="253"/>
        <end position="271"/>
    </location>
</feature>
<keyword evidence="3" id="KW-0677">Repeat</keyword>
<dbReference type="InterPro" id="IPR050758">
    <property type="entry name" value="Znf_C2H2-type"/>
</dbReference>
<keyword evidence="9" id="KW-0539">Nucleus</keyword>
<dbReference type="Proteomes" id="UP000027135">
    <property type="component" value="Unassembled WGS sequence"/>
</dbReference>
<evidence type="ECO:0000256" key="3">
    <source>
        <dbReference type="ARBA" id="ARBA00022737"/>
    </source>
</evidence>
<dbReference type="FunFam" id="3.30.160.60:FF:000446">
    <property type="entry name" value="Zinc finger protein"/>
    <property type="match status" value="1"/>
</dbReference>
<dbReference type="PANTHER" id="PTHR23234">
    <property type="entry name" value="ZNF44 PROTEIN"/>
    <property type="match status" value="1"/>
</dbReference>
<name>A0A067QL50_ZOONE</name>
<evidence type="ECO:0000256" key="1">
    <source>
        <dbReference type="ARBA" id="ARBA00004123"/>
    </source>
</evidence>
<feature type="domain" description="C2H2-type" evidence="12">
    <location>
        <begin position="592"/>
        <end position="619"/>
    </location>
</feature>
<feature type="domain" description="C2H2-type" evidence="12">
    <location>
        <begin position="386"/>
        <end position="413"/>
    </location>
</feature>
<feature type="domain" description="C2H2-type" evidence="12">
    <location>
        <begin position="564"/>
        <end position="591"/>
    </location>
</feature>
<protein>
    <recommendedName>
        <fullName evidence="12">C2H2-type domain-containing protein</fullName>
    </recommendedName>
</protein>
<reference evidence="13 14" key="1">
    <citation type="journal article" date="2014" name="Nat. Commun.">
        <title>Molecular traces of alternative social organization in a termite genome.</title>
        <authorList>
            <person name="Terrapon N."/>
            <person name="Li C."/>
            <person name="Robertson H.M."/>
            <person name="Ji L."/>
            <person name="Meng X."/>
            <person name="Booth W."/>
            <person name="Chen Z."/>
            <person name="Childers C.P."/>
            <person name="Glastad K.M."/>
            <person name="Gokhale K."/>
            <person name="Gowin J."/>
            <person name="Gronenberg W."/>
            <person name="Hermansen R.A."/>
            <person name="Hu H."/>
            <person name="Hunt B.G."/>
            <person name="Huylmans A.K."/>
            <person name="Khalil S.M."/>
            <person name="Mitchell R.D."/>
            <person name="Munoz-Torres M.C."/>
            <person name="Mustard J.A."/>
            <person name="Pan H."/>
            <person name="Reese J.T."/>
            <person name="Scharf M.E."/>
            <person name="Sun F."/>
            <person name="Vogel H."/>
            <person name="Xiao J."/>
            <person name="Yang W."/>
            <person name="Yang Z."/>
            <person name="Yang Z."/>
            <person name="Zhou J."/>
            <person name="Zhu J."/>
            <person name="Brent C.S."/>
            <person name="Elsik C.G."/>
            <person name="Goodisman M.A."/>
            <person name="Liberles D.A."/>
            <person name="Roe R.M."/>
            <person name="Vargo E.L."/>
            <person name="Vilcinskas A."/>
            <person name="Wang J."/>
            <person name="Bornberg-Bauer E."/>
            <person name="Korb J."/>
            <person name="Zhang G."/>
            <person name="Liebig J."/>
        </authorList>
    </citation>
    <scope>NUCLEOTIDE SEQUENCE [LARGE SCALE GENOMIC DNA]</scope>
    <source>
        <tissue evidence="13">Whole organism</tissue>
    </source>
</reference>
<evidence type="ECO:0000256" key="4">
    <source>
        <dbReference type="ARBA" id="ARBA00022771"/>
    </source>
</evidence>
<dbReference type="OMA" id="CGERCRD"/>
<keyword evidence="7" id="KW-0238">DNA-binding</keyword>
<feature type="region of interest" description="Disordered" evidence="11">
    <location>
        <begin position="685"/>
        <end position="757"/>
    </location>
</feature>
<feature type="compositionally biased region" description="Basic residues" evidence="11">
    <location>
        <begin position="212"/>
        <end position="228"/>
    </location>
</feature>
<feature type="domain" description="C2H2-type" evidence="12">
    <location>
        <begin position="131"/>
        <end position="158"/>
    </location>
</feature>
<evidence type="ECO:0000256" key="5">
    <source>
        <dbReference type="ARBA" id="ARBA00022833"/>
    </source>
</evidence>
<organism evidence="13 14">
    <name type="scientific">Zootermopsis nevadensis</name>
    <name type="common">Dampwood termite</name>
    <dbReference type="NCBI Taxonomy" id="136037"/>
    <lineage>
        <taxon>Eukaryota</taxon>
        <taxon>Metazoa</taxon>
        <taxon>Ecdysozoa</taxon>
        <taxon>Arthropoda</taxon>
        <taxon>Hexapoda</taxon>
        <taxon>Insecta</taxon>
        <taxon>Pterygota</taxon>
        <taxon>Neoptera</taxon>
        <taxon>Polyneoptera</taxon>
        <taxon>Dictyoptera</taxon>
        <taxon>Blattodea</taxon>
        <taxon>Blattoidea</taxon>
        <taxon>Termitoidae</taxon>
        <taxon>Termopsidae</taxon>
        <taxon>Zootermopsis</taxon>
    </lineage>
</organism>
<dbReference type="FunFam" id="3.30.160.60:FF:001465">
    <property type="entry name" value="Zinc finger protein 560"/>
    <property type="match status" value="1"/>
</dbReference>
<keyword evidence="4 10" id="KW-0863">Zinc-finger</keyword>
<keyword evidence="6" id="KW-0805">Transcription regulation</keyword>
<feature type="domain" description="C2H2-type" evidence="12">
    <location>
        <begin position="420"/>
        <end position="447"/>
    </location>
</feature>
<feature type="domain" description="C2H2-type" evidence="12">
    <location>
        <begin position="620"/>
        <end position="648"/>
    </location>
</feature>
<dbReference type="InterPro" id="IPR013087">
    <property type="entry name" value="Znf_C2H2_type"/>
</dbReference>
<feature type="domain" description="C2H2-type" evidence="12">
    <location>
        <begin position="159"/>
        <end position="182"/>
    </location>
</feature>
<dbReference type="OrthoDB" id="8117402at2759"/>
<evidence type="ECO:0000256" key="6">
    <source>
        <dbReference type="ARBA" id="ARBA00023015"/>
    </source>
</evidence>
<dbReference type="PANTHER" id="PTHR23234:SF10">
    <property type="entry name" value="RIKEN CDNA 6720489N17 GENE-RELATED"/>
    <property type="match status" value="1"/>
</dbReference>
<sequence>MAQPYEGAEVPNVVHYIDNSNWRGPGTADGEMICGVENDCVIFPNANIVSTMPQQQANEIVQYTFPEQDFLDIQVTEEEVICETWDNGQPLDDESQQLVELKVACNPTAETDEVEIPLPQDQDTYTTMRPYPCDFCSRRFRKKANLMNHMLAHQTDRPHGCNLCGARYRRKCDLINHMKIHAYAPGHLGSDDDEQDVPTNNSHDNNNTASMKGRRKKAQSAAPKKRKNLTMATQGSSYFEEDDSLNSKDFKRSNYSNTSSRKKLGNSSSGSYSYVDEDMKLLSQPPPTFTPSMEPQEPTVPRWPVIDESRPYVCQHCGVGFAREKALASHARVHAGDSPFECNTCGEMFWDVGLLKEHSRTKHAGRSRDESDVSGPYTGDDRFGEFHCETCGLGFHRQDLLKRHRRIHIKFEPNSSMATHVCQVCGQDFPGQSDLLAHVETHARYQPHRCMLCGECFLDAPAVAAHVRRRHARSIPPNACTLCGKTCKDRRSLQKHAWVHLAERSFSCHKCGKRFHSRARLKRHMVSHRDKAVSCEDCGLEFPDGRALINHRHSHNKEPSARQFSCAECGKTFGSRSSQQIHARIHTGERPYGCRFCWKAFADGGTLRKHERIHTGEKPYACAVCPRAFNQRVVLREHIRSHHSGPEPRTSGNHSAVYVCKVCAAAFSSSEQLCVHLIQHSDENTAKQRMPKLGPRKYKRRRKLNPHELTLLSSNIGTPHGDTSADGEADSDNGNTFKRKIPKRKFRQKGKSNTDENFESVVKSFESVIENFNSIVSHTKPEPGKEKVDKEKHKLKRKSAVDGKHSGMKSITNMPDLSSGGFVKSNRPAGESRIRPRTKNVTVSTLAALKAVTSKPRSVLKVGRDLCRVGPRTKNVNYHNVKMAKLSPATFPVEKSNLTETVLDTKGGVNQENVDAVSKAENGSVPVKSENDDNIIPSSLLLEDGKEVKVEFTCEMCSETFTKRSELLIHVPIHI</sequence>
<dbReference type="GO" id="GO:0008270">
    <property type="term" value="F:zinc ion binding"/>
    <property type="evidence" value="ECO:0007669"/>
    <property type="project" value="UniProtKB-KW"/>
</dbReference>
<feature type="domain" description="C2H2-type" evidence="12">
    <location>
        <begin position="478"/>
        <end position="505"/>
    </location>
</feature>
<evidence type="ECO:0000313" key="13">
    <source>
        <dbReference type="EMBL" id="KDR09973.1"/>
    </source>
</evidence>
<dbReference type="GO" id="GO:0005634">
    <property type="term" value="C:nucleus"/>
    <property type="evidence" value="ECO:0007669"/>
    <property type="project" value="UniProtKB-SubCell"/>
</dbReference>
<evidence type="ECO:0000256" key="10">
    <source>
        <dbReference type="PROSITE-ProRule" id="PRU00042"/>
    </source>
</evidence>
<evidence type="ECO:0000256" key="8">
    <source>
        <dbReference type="ARBA" id="ARBA00023163"/>
    </source>
</evidence>
<evidence type="ECO:0000256" key="2">
    <source>
        <dbReference type="ARBA" id="ARBA00022723"/>
    </source>
</evidence>
<dbReference type="Gene3D" id="3.30.160.60">
    <property type="entry name" value="Classic Zinc Finger"/>
    <property type="match status" value="10"/>
</dbReference>
<dbReference type="FunFam" id="3.30.160.60:FF:002343">
    <property type="entry name" value="Zinc finger protein 33A"/>
    <property type="match status" value="1"/>
</dbReference>
<keyword evidence="8" id="KW-0804">Transcription</keyword>
<feature type="region of interest" description="Disordered" evidence="11">
    <location>
        <begin position="776"/>
        <end position="822"/>
    </location>
</feature>
<keyword evidence="14" id="KW-1185">Reference proteome</keyword>
<dbReference type="SMART" id="SM00355">
    <property type="entry name" value="ZnF_C2H2"/>
    <property type="match status" value="15"/>
</dbReference>
<dbReference type="PROSITE" id="PS00028">
    <property type="entry name" value="ZINC_FINGER_C2H2_1"/>
    <property type="match status" value="15"/>
</dbReference>
<dbReference type="FunFam" id="3.30.160.60:FF:000260">
    <property type="entry name" value="Spalt-like transcription factor 1"/>
    <property type="match status" value="1"/>
</dbReference>
<dbReference type="InParanoid" id="A0A067QL50"/>
<evidence type="ECO:0000256" key="11">
    <source>
        <dbReference type="SAM" id="MobiDB-lite"/>
    </source>
</evidence>
<keyword evidence="2" id="KW-0479">Metal-binding</keyword>
<dbReference type="PROSITE" id="PS50157">
    <property type="entry name" value="ZINC_FINGER_C2H2_2"/>
    <property type="match status" value="15"/>
</dbReference>
<dbReference type="FunCoup" id="A0A067QL50">
    <property type="interactions" value="446"/>
</dbReference>